<evidence type="ECO:0000256" key="1">
    <source>
        <dbReference type="SAM" id="Coils"/>
    </source>
</evidence>
<accession>A0A151JBA1</accession>
<proteinExistence type="predicted"/>
<feature type="compositionally biased region" description="Basic and acidic residues" evidence="2">
    <location>
        <begin position="205"/>
        <end position="219"/>
    </location>
</feature>
<dbReference type="STRING" id="471704.A0A151JBA1"/>
<feature type="region of interest" description="Disordered" evidence="2">
    <location>
        <begin position="235"/>
        <end position="282"/>
    </location>
</feature>
<gene>
    <name evidence="3" type="ORF">ALC57_05306</name>
</gene>
<feature type="compositionally biased region" description="Basic and acidic residues" evidence="2">
    <location>
        <begin position="363"/>
        <end position="375"/>
    </location>
</feature>
<dbReference type="EMBL" id="KQ979188">
    <property type="protein sequence ID" value="KYN22298.1"/>
    <property type="molecule type" value="Genomic_DNA"/>
</dbReference>
<feature type="compositionally biased region" description="Basic residues" evidence="2">
    <location>
        <begin position="235"/>
        <end position="246"/>
    </location>
</feature>
<feature type="compositionally biased region" description="Basic and acidic residues" evidence="2">
    <location>
        <begin position="321"/>
        <end position="334"/>
    </location>
</feature>
<dbReference type="Proteomes" id="UP000078492">
    <property type="component" value="Unassembled WGS sequence"/>
</dbReference>
<dbReference type="AlphaFoldDB" id="A0A151JBA1"/>
<reference evidence="3 4" key="1">
    <citation type="submission" date="2015-09" db="EMBL/GenBank/DDBJ databases">
        <title>Trachymyrmex cornetzi WGS genome.</title>
        <authorList>
            <person name="Nygaard S."/>
            <person name="Hu H."/>
            <person name="Boomsma J."/>
            <person name="Zhang G."/>
        </authorList>
    </citation>
    <scope>NUCLEOTIDE SEQUENCE [LARGE SCALE GENOMIC DNA]</scope>
    <source>
        <strain evidence="3">Tcor2-1</strain>
        <tissue evidence="3">Whole body</tissue>
    </source>
</reference>
<feature type="coiled-coil region" evidence="1">
    <location>
        <begin position="64"/>
        <end position="91"/>
    </location>
</feature>
<organism evidence="3 4">
    <name type="scientific">Trachymyrmex cornetzi</name>
    <dbReference type="NCBI Taxonomy" id="471704"/>
    <lineage>
        <taxon>Eukaryota</taxon>
        <taxon>Metazoa</taxon>
        <taxon>Ecdysozoa</taxon>
        <taxon>Arthropoda</taxon>
        <taxon>Hexapoda</taxon>
        <taxon>Insecta</taxon>
        <taxon>Pterygota</taxon>
        <taxon>Neoptera</taxon>
        <taxon>Endopterygota</taxon>
        <taxon>Hymenoptera</taxon>
        <taxon>Apocrita</taxon>
        <taxon>Aculeata</taxon>
        <taxon>Formicoidea</taxon>
        <taxon>Formicidae</taxon>
        <taxon>Myrmicinae</taxon>
        <taxon>Trachymyrmex</taxon>
    </lineage>
</organism>
<name>A0A151JBA1_9HYME</name>
<evidence type="ECO:0000313" key="3">
    <source>
        <dbReference type="EMBL" id="KYN22298.1"/>
    </source>
</evidence>
<feature type="region of interest" description="Disordered" evidence="2">
    <location>
        <begin position="187"/>
        <end position="219"/>
    </location>
</feature>
<evidence type="ECO:0000256" key="2">
    <source>
        <dbReference type="SAM" id="MobiDB-lite"/>
    </source>
</evidence>
<evidence type="ECO:0000313" key="4">
    <source>
        <dbReference type="Proteomes" id="UP000078492"/>
    </source>
</evidence>
<feature type="compositionally biased region" description="Basic and acidic residues" evidence="2">
    <location>
        <begin position="250"/>
        <end position="264"/>
    </location>
</feature>
<keyword evidence="1" id="KW-0175">Coiled coil</keyword>
<protein>
    <submittedName>
        <fullName evidence="3">Uncharacterized protein</fullName>
    </submittedName>
</protein>
<sequence>MREVGRVIRTYASNEHTNRIVPRLETVINATIHSSTGYAPDVLHQDGDIELNIHPDLKPNRGPVQSREERIEEARENLRKAAAKRLKQFNKTTTAPQYREGDLVWCKLHRRSDANGKLTRKIHLVYRGPYRIRRVVRMNAYEIEDMDRRSIGVYNSRQLRPHRESRLRGEYNGGRPEPMRVHLMKMDEKEKESQAEPSGVKKSRKGDTKVSMKRLAKTDKENLSVGGSIWVARKRGHPRKVRRGGRPAKIPRDGVRGEDRRPETDEGGTLSRSEENATRTNSIRRLEPEILRSQEIQYGGPEAKEMIDAEFSIDFEARQEEPKMVEQAETQKDEVDPEIQDGGRVQGAPMRSEEEVICIGDPTKSKFQGEGKSLELAEETANQKRQPSEKIVQMVKTQRNRWNPLLMQRQLKKQVRVPSHAA</sequence>
<keyword evidence="4" id="KW-1185">Reference proteome</keyword>
<feature type="region of interest" description="Disordered" evidence="2">
    <location>
        <begin position="321"/>
        <end position="388"/>
    </location>
</feature>